<accession>U3B432</accession>
<dbReference type="STRING" id="1219080.VEZ01S_27_00020"/>
<organism evidence="1 2">
    <name type="scientific">Vibrio ezurae NBRC 102218</name>
    <dbReference type="NCBI Taxonomy" id="1219080"/>
    <lineage>
        <taxon>Bacteria</taxon>
        <taxon>Pseudomonadati</taxon>
        <taxon>Pseudomonadota</taxon>
        <taxon>Gammaproteobacteria</taxon>
        <taxon>Vibrionales</taxon>
        <taxon>Vibrionaceae</taxon>
        <taxon>Vibrio</taxon>
    </lineage>
</organism>
<dbReference type="Gene3D" id="2.60.40.10">
    <property type="entry name" value="Immunoglobulins"/>
    <property type="match status" value="1"/>
</dbReference>
<reference evidence="1 2" key="1">
    <citation type="submission" date="2013-09" db="EMBL/GenBank/DDBJ databases">
        <title>Whole genome shotgun sequence of Vibrio ezurae NBRC 102218.</title>
        <authorList>
            <person name="Yoshida I."/>
            <person name="Hosoyama A."/>
            <person name="Numata M."/>
            <person name="Hashimoto M."/>
            <person name="Hosoyama Y."/>
            <person name="Tsuchikane K."/>
            <person name="Noguchi M."/>
            <person name="Hirakata S."/>
            <person name="Ichikawa N."/>
            <person name="Ohji S."/>
            <person name="Yamazoe A."/>
            <person name="Fujita N."/>
        </authorList>
    </citation>
    <scope>NUCLEOTIDE SEQUENCE [LARGE SCALE GENOMIC DNA]</scope>
    <source>
        <strain evidence="1 2">NBRC 102218</strain>
    </source>
</reference>
<dbReference type="RefSeq" id="WP_021713925.1">
    <property type="nucleotide sequence ID" value="NZ_BATM01000027.1"/>
</dbReference>
<comment type="caution">
    <text evidence="1">The sequence shown here is derived from an EMBL/GenBank/DDBJ whole genome shotgun (WGS) entry which is preliminary data.</text>
</comment>
<sequence>MGSTSSATHNGQFSVDTQAGTIAVNTGLTVNKDDVLNLAEQGQDLVISGSTKGIEDGQHVTVEFNGHKYGDAASGAPIEVHGNKWTLTVPHADLIGIKDGASLEIAPSVSDAAG</sequence>
<proteinExistence type="predicted"/>
<gene>
    <name evidence="1" type="ORF">VEZ01S_27_00020</name>
</gene>
<dbReference type="AlphaFoldDB" id="U3B432"/>
<dbReference type="Proteomes" id="UP000016562">
    <property type="component" value="Unassembled WGS sequence"/>
</dbReference>
<dbReference type="NCBIfam" id="NF033510">
    <property type="entry name" value="Ca_tandemer"/>
    <property type="match status" value="1"/>
</dbReference>
<protein>
    <submittedName>
        <fullName evidence="1">Uncharacterized protein</fullName>
    </submittedName>
</protein>
<feature type="non-terminal residue" evidence="1">
    <location>
        <position position="114"/>
    </location>
</feature>
<keyword evidence="2" id="KW-1185">Reference proteome</keyword>
<dbReference type="EMBL" id="BATM01000027">
    <property type="protein sequence ID" value="GAD80217.1"/>
    <property type="molecule type" value="Genomic_DNA"/>
</dbReference>
<dbReference type="InterPro" id="IPR013783">
    <property type="entry name" value="Ig-like_fold"/>
</dbReference>
<evidence type="ECO:0000313" key="2">
    <source>
        <dbReference type="Proteomes" id="UP000016562"/>
    </source>
</evidence>
<evidence type="ECO:0000313" key="1">
    <source>
        <dbReference type="EMBL" id="GAD80217.1"/>
    </source>
</evidence>
<dbReference type="eggNOG" id="COG2911">
    <property type="taxonomic scope" value="Bacteria"/>
</dbReference>
<name>U3B432_9VIBR</name>